<dbReference type="Proteomes" id="UP000807504">
    <property type="component" value="Unassembled WGS sequence"/>
</dbReference>
<organism evidence="2 3">
    <name type="scientific">Argiope bruennichi</name>
    <name type="common">Wasp spider</name>
    <name type="synonym">Aranea bruennichi</name>
    <dbReference type="NCBI Taxonomy" id="94029"/>
    <lineage>
        <taxon>Eukaryota</taxon>
        <taxon>Metazoa</taxon>
        <taxon>Ecdysozoa</taxon>
        <taxon>Arthropoda</taxon>
        <taxon>Chelicerata</taxon>
        <taxon>Arachnida</taxon>
        <taxon>Araneae</taxon>
        <taxon>Araneomorphae</taxon>
        <taxon>Entelegynae</taxon>
        <taxon>Araneoidea</taxon>
        <taxon>Araneidae</taxon>
        <taxon>Argiope</taxon>
    </lineage>
</organism>
<proteinExistence type="predicted"/>
<sequence>MKILFLLAFGVLFESAWCAYTCFSNEFSRCASSNFNDIAKIYNSCDSLKEQAKCVYSAALSCNTGFIPEAYKYINVLNYTCKKNDNYYERFRHCFGNAVNGSNCQKPYREIMKNKGTPSEILVGLKEACKKIDWFGRCLQGNTEDFCGGIKSDYFYDTVLENVLKLNKLLCTEVILPAEDNLHQLTIWGIPRFIESVVGILTAP</sequence>
<evidence type="ECO:0000256" key="1">
    <source>
        <dbReference type="SAM" id="SignalP"/>
    </source>
</evidence>
<dbReference type="EMBL" id="JABXBU010002228">
    <property type="protein sequence ID" value="KAF8771699.1"/>
    <property type="molecule type" value="Genomic_DNA"/>
</dbReference>
<reference evidence="2" key="2">
    <citation type="submission" date="2020-06" db="EMBL/GenBank/DDBJ databases">
        <authorList>
            <person name="Sheffer M."/>
        </authorList>
    </citation>
    <scope>NUCLEOTIDE SEQUENCE</scope>
</reference>
<evidence type="ECO:0000313" key="2">
    <source>
        <dbReference type="EMBL" id="KAF8771699.1"/>
    </source>
</evidence>
<dbReference type="AlphaFoldDB" id="A0A8T0EFQ7"/>
<comment type="caution">
    <text evidence="2">The sequence shown here is derived from an EMBL/GenBank/DDBJ whole genome shotgun (WGS) entry which is preliminary data.</text>
</comment>
<feature type="chain" id="PRO_5035869188" description="DUF19 domain-containing protein" evidence="1">
    <location>
        <begin position="19"/>
        <end position="204"/>
    </location>
</feature>
<name>A0A8T0EFQ7_ARGBR</name>
<reference evidence="2" key="1">
    <citation type="journal article" date="2020" name="bioRxiv">
        <title>Chromosome-level reference genome of the European wasp spider Argiope bruennichi: a resource for studies on range expansion and evolutionary adaptation.</title>
        <authorList>
            <person name="Sheffer M.M."/>
            <person name="Hoppe A."/>
            <person name="Krehenwinkel H."/>
            <person name="Uhl G."/>
            <person name="Kuss A.W."/>
            <person name="Jensen L."/>
            <person name="Jensen C."/>
            <person name="Gillespie R.G."/>
            <person name="Hoff K.J."/>
            <person name="Prost S."/>
        </authorList>
    </citation>
    <scope>NUCLEOTIDE SEQUENCE</scope>
</reference>
<feature type="signal peptide" evidence="1">
    <location>
        <begin position="1"/>
        <end position="18"/>
    </location>
</feature>
<accession>A0A8T0EFQ7</accession>
<evidence type="ECO:0000313" key="3">
    <source>
        <dbReference type="Proteomes" id="UP000807504"/>
    </source>
</evidence>
<keyword evidence="1" id="KW-0732">Signal</keyword>
<evidence type="ECO:0008006" key="4">
    <source>
        <dbReference type="Google" id="ProtNLM"/>
    </source>
</evidence>
<protein>
    <recommendedName>
        <fullName evidence="4">DUF19 domain-containing protein</fullName>
    </recommendedName>
</protein>
<keyword evidence="3" id="KW-1185">Reference proteome</keyword>
<gene>
    <name evidence="2" type="ORF">HNY73_019079</name>
</gene>